<evidence type="ECO:0000256" key="7">
    <source>
        <dbReference type="ARBA" id="ARBA00023315"/>
    </source>
</evidence>
<keyword evidence="5" id="KW-0677">Repeat</keyword>
<keyword evidence="7 9" id="KW-0012">Acyltransferase</keyword>
<sequence length="286" mass="30091">MAIHPLALVHPSAQVAADAEVGPFCNIEAGVVVGAGCTIAARVSIKSGVTMGQNNVVEEGAVIGGVPQHLLKLEHLGPVVIGDRNVIRENVTIHRAMHAEGATRIGNECLLMVGSHVAHDCTLSNNVVLTNNVMLAGHVWVGERAYLGGGAAVQQHCRIGRIAMVGGLARVPQDIPPFVTIDGGTGMVVGLNRVGLRRAGLDIAEVQQIKEAYRVLYRSGLSLEQRMTTLATRFPAGPASEFEQFIHDSGRGFARERRMPPSGAIRPLHTEAADTAAPAAQLRAAG</sequence>
<dbReference type="Pfam" id="PF13720">
    <property type="entry name" value="Acetyltransf_11"/>
    <property type="match status" value="1"/>
</dbReference>
<dbReference type="PIRSF" id="PIRSF000456">
    <property type="entry name" value="UDP-GlcNAc_acltr"/>
    <property type="match status" value="1"/>
</dbReference>
<evidence type="ECO:0000313" key="9">
    <source>
        <dbReference type="EMBL" id="QDU91055.1"/>
    </source>
</evidence>
<dbReference type="GO" id="GO:0009245">
    <property type="term" value="P:lipid A biosynthetic process"/>
    <property type="evidence" value="ECO:0007669"/>
    <property type="project" value="UniProtKB-KW"/>
</dbReference>
<proteinExistence type="predicted"/>
<evidence type="ECO:0000256" key="1">
    <source>
        <dbReference type="ARBA" id="ARBA00022490"/>
    </source>
</evidence>
<keyword evidence="1" id="KW-0963">Cytoplasm</keyword>
<evidence type="ECO:0000256" key="6">
    <source>
        <dbReference type="ARBA" id="ARBA00023098"/>
    </source>
</evidence>
<dbReference type="InterPro" id="IPR010137">
    <property type="entry name" value="Lipid_A_LpxA"/>
</dbReference>
<dbReference type="Gene3D" id="1.20.1180.10">
    <property type="entry name" value="Udp N-acetylglucosamine O-acyltransferase, C-terminal domain"/>
    <property type="match status" value="1"/>
</dbReference>
<evidence type="ECO:0000313" key="10">
    <source>
        <dbReference type="Proteomes" id="UP000317429"/>
    </source>
</evidence>
<gene>
    <name evidence="9" type="primary">lpxA_2</name>
    <name evidence="9" type="ORF">Pla175_44720</name>
</gene>
<dbReference type="InterPro" id="IPR037157">
    <property type="entry name" value="Acetyltransf_C_sf"/>
</dbReference>
<evidence type="ECO:0000256" key="5">
    <source>
        <dbReference type="ARBA" id="ARBA00022737"/>
    </source>
</evidence>
<dbReference type="KEGG" id="pnd:Pla175_44720"/>
<reference evidence="9 10" key="1">
    <citation type="submission" date="2019-02" db="EMBL/GenBank/DDBJ databases">
        <title>Deep-cultivation of Planctomycetes and their phenomic and genomic characterization uncovers novel biology.</title>
        <authorList>
            <person name="Wiegand S."/>
            <person name="Jogler M."/>
            <person name="Boedeker C."/>
            <person name="Pinto D."/>
            <person name="Vollmers J."/>
            <person name="Rivas-Marin E."/>
            <person name="Kohn T."/>
            <person name="Peeters S.H."/>
            <person name="Heuer A."/>
            <person name="Rast P."/>
            <person name="Oberbeckmann S."/>
            <person name="Bunk B."/>
            <person name="Jeske O."/>
            <person name="Meyerdierks A."/>
            <person name="Storesund J.E."/>
            <person name="Kallscheuer N."/>
            <person name="Luecker S."/>
            <person name="Lage O.M."/>
            <person name="Pohl T."/>
            <person name="Merkel B.J."/>
            <person name="Hornburger P."/>
            <person name="Mueller R.-W."/>
            <person name="Bruemmer F."/>
            <person name="Labrenz M."/>
            <person name="Spormann A.M."/>
            <person name="Op den Camp H."/>
            <person name="Overmann J."/>
            <person name="Amann R."/>
            <person name="Jetten M.S.M."/>
            <person name="Mascher T."/>
            <person name="Medema M.H."/>
            <person name="Devos D.P."/>
            <person name="Kaster A.-K."/>
            <person name="Ovreas L."/>
            <person name="Rohde M."/>
            <person name="Galperin M.Y."/>
            <person name="Jogler C."/>
        </authorList>
    </citation>
    <scope>NUCLEOTIDE SEQUENCE [LARGE SCALE GENOMIC DNA]</scope>
    <source>
        <strain evidence="9 10">Pla175</strain>
    </source>
</reference>
<dbReference type="RefSeq" id="WP_197527062.1">
    <property type="nucleotide sequence ID" value="NZ_CP036291.1"/>
</dbReference>
<name>A0A518DHV6_9BACT</name>
<dbReference type="InterPro" id="IPR018357">
    <property type="entry name" value="Hexapep_transf_CS"/>
</dbReference>
<evidence type="ECO:0000256" key="2">
    <source>
        <dbReference type="ARBA" id="ARBA00022516"/>
    </source>
</evidence>
<feature type="domain" description="UDP N-acetylglucosamine O-acyltransferase C-terminal" evidence="8">
    <location>
        <begin position="174"/>
        <end position="253"/>
    </location>
</feature>
<dbReference type="GO" id="GO:0008780">
    <property type="term" value="F:acyl-[acyl-carrier-protein]-UDP-N-acetylglucosamine O-acyltransferase activity"/>
    <property type="evidence" value="ECO:0007669"/>
    <property type="project" value="UniProtKB-EC"/>
</dbReference>
<dbReference type="GO" id="GO:0016020">
    <property type="term" value="C:membrane"/>
    <property type="evidence" value="ECO:0007669"/>
    <property type="project" value="GOC"/>
</dbReference>
<keyword evidence="10" id="KW-1185">Reference proteome</keyword>
<dbReference type="InterPro" id="IPR029098">
    <property type="entry name" value="Acetyltransf_C"/>
</dbReference>
<keyword evidence="4 9" id="KW-0808">Transferase</keyword>
<dbReference type="AlphaFoldDB" id="A0A518DHV6"/>
<dbReference type="Gene3D" id="2.160.10.10">
    <property type="entry name" value="Hexapeptide repeat proteins"/>
    <property type="match status" value="1"/>
</dbReference>
<evidence type="ECO:0000256" key="4">
    <source>
        <dbReference type="ARBA" id="ARBA00022679"/>
    </source>
</evidence>
<keyword evidence="2" id="KW-0444">Lipid biosynthesis</keyword>
<dbReference type="PANTHER" id="PTHR43480">
    <property type="entry name" value="ACYL-[ACYL-CARRIER-PROTEIN]--UDP-N-ACETYLGLUCOSAMINE O-ACYLTRANSFERASE"/>
    <property type="match status" value="1"/>
</dbReference>
<dbReference type="EC" id="2.3.1.129" evidence="9"/>
<dbReference type="PROSITE" id="PS00101">
    <property type="entry name" value="HEXAPEP_TRANSFERASES"/>
    <property type="match status" value="1"/>
</dbReference>
<organism evidence="9 10">
    <name type="scientific">Pirellulimonas nuda</name>
    <dbReference type="NCBI Taxonomy" id="2528009"/>
    <lineage>
        <taxon>Bacteria</taxon>
        <taxon>Pseudomonadati</taxon>
        <taxon>Planctomycetota</taxon>
        <taxon>Planctomycetia</taxon>
        <taxon>Pirellulales</taxon>
        <taxon>Lacipirellulaceae</taxon>
        <taxon>Pirellulimonas</taxon>
    </lineage>
</organism>
<dbReference type="NCBIfam" id="TIGR01852">
    <property type="entry name" value="lipid_A_lpxA"/>
    <property type="match status" value="1"/>
</dbReference>
<keyword evidence="3" id="KW-0441">Lipid A biosynthesis</keyword>
<evidence type="ECO:0000256" key="3">
    <source>
        <dbReference type="ARBA" id="ARBA00022556"/>
    </source>
</evidence>
<dbReference type="Proteomes" id="UP000317429">
    <property type="component" value="Chromosome"/>
</dbReference>
<protein>
    <submittedName>
        <fullName evidence="9">Acyl-[acyl-carrier-protein]--UDP-N-acetylglucosamine O-acyltransferase</fullName>
        <ecNumber evidence="9">2.3.1.129</ecNumber>
    </submittedName>
</protein>
<dbReference type="NCBIfam" id="NF003657">
    <property type="entry name" value="PRK05289.1"/>
    <property type="match status" value="1"/>
</dbReference>
<dbReference type="EMBL" id="CP036291">
    <property type="protein sequence ID" value="QDU91055.1"/>
    <property type="molecule type" value="Genomic_DNA"/>
</dbReference>
<accession>A0A518DHV6</accession>
<dbReference type="InterPro" id="IPR011004">
    <property type="entry name" value="Trimer_LpxA-like_sf"/>
</dbReference>
<keyword evidence="6" id="KW-0443">Lipid metabolism</keyword>
<dbReference type="SUPFAM" id="SSF51161">
    <property type="entry name" value="Trimeric LpxA-like enzymes"/>
    <property type="match status" value="1"/>
</dbReference>
<evidence type="ECO:0000259" key="8">
    <source>
        <dbReference type="Pfam" id="PF13720"/>
    </source>
</evidence>
<dbReference type="PANTHER" id="PTHR43480:SF1">
    <property type="entry name" value="ACYL-[ACYL-CARRIER-PROTEIN]--UDP-N-ACETYLGLUCOSAMINE O-ACYLTRANSFERASE, MITOCHONDRIAL-RELATED"/>
    <property type="match status" value="1"/>
</dbReference>